<dbReference type="AlphaFoldDB" id="A0A917M8Q1"/>
<reference evidence="1" key="2">
    <citation type="submission" date="2020-09" db="EMBL/GenBank/DDBJ databases">
        <authorList>
            <person name="Sun Q."/>
            <person name="Zhou Y."/>
        </authorList>
    </citation>
    <scope>NUCLEOTIDE SEQUENCE</scope>
    <source>
        <strain evidence="1">CGMCC 1.12195</strain>
    </source>
</reference>
<sequence>MKKLFAILLVIIGILLVGGCVRNDDEPVYPVRPIARLYVSIEDYQRDASKDDIDNVVLIDPADTLGMYVALNHDSDALGGAGIYFNPFVSRLFQAGYNDTTIRVIAVGNLGSLENSGSIGNRLLSQMRGIVYHHPTQMLYVASNATSSTTTTTIYGFYQPMNRNGFTKPDRTLRLGNAMRPWGMLLWGDSLLVSNSGANGGVSLYGNLSKIRDTSAVDLPALSTIRIAGATAIRGIAFVDSLDVLVAADYGAVGADGARVTDGKVYIIEGIKAHLKSASATVSPTRTISGAATGLVGPVDVAIDPRGEAGRRTVFVADRDGRKVSRFSFSASGNIAPEETVTLDTLDNARRPFGVALDVRGVATQ</sequence>
<organism evidence="1 2">
    <name type="scientific">Parapedobacter pyrenivorans</name>
    <dbReference type="NCBI Taxonomy" id="1305674"/>
    <lineage>
        <taxon>Bacteria</taxon>
        <taxon>Pseudomonadati</taxon>
        <taxon>Bacteroidota</taxon>
        <taxon>Sphingobacteriia</taxon>
        <taxon>Sphingobacteriales</taxon>
        <taxon>Sphingobacteriaceae</taxon>
        <taxon>Parapedobacter</taxon>
    </lineage>
</organism>
<dbReference type="EMBL" id="BMER01000001">
    <property type="protein sequence ID" value="GGG82382.1"/>
    <property type="molecule type" value="Genomic_DNA"/>
</dbReference>
<dbReference type="RefSeq" id="WP_188505181.1">
    <property type="nucleotide sequence ID" value="NZ_BMER01000001.1"/>
</dbReference>
<reference evidence="1" key="1">
    <citation type="journal article" date="2014" name="Int. J. Syst. Evol. Microbiol.">
        <title>Complete genome sequence of Corynebacterium casei LMG S-19264T (=DSM 44701T), isolated from a smear-ripened cheese.</title>
        <authorList>
            <consortium name="US DOE Joint Genome Institute (JGI-PGF)"/>
            <person name="Walter F."/>
            <person name="Albersmeier A."/>
            <person name="Kalinowski J."/>
            <person name="Ruckert C."/>
        </authorList>
    </citation>
    <scope>NUCLEOTIDE SEQUENCE</scope>
    <source>
        <strain evidence="1">CGMCC 1.12195</strain>
    </source>
</reference>
<protein>
    <submittedName>
        <fullName evidence="1">Uncharacterized protein</fullName>
    </submittedName>
</protein>
<proteinExistence type="predicted"/>
<comment type="caution">
    <text evidence="1">The sequence shown here is derived from an EMBL/GenBank/DDBJ whole genome shotgun (WGS) entry which is preliminary data.</text>
</comment>
<dbReference type="Proteomes" id="UP000660862">
    <property type="component" value="Unassembled WGS sequence"/>
</dbReference>
<gene>
    <name evidence="1" type="ORF">GCM10007415_14040</name>
</gene>
<evidence type="ECO:0000313" key="1">
    <source>
        <dbReference type="EMBL" id="GGG82382.1"/>
    </source>
</evidence>
<dbReference type="SUPFAM" id="SSF63829">
    <property type="entry name" value="Calcium-dependent phosphotriesterase"/>
    <property type="match status" value="1"/>
</dbReference>
<keyword evidence="2" id="KW-1185">Reference proteome</keyword>
<name>A0A917M8Q1_9SPHI</name>
<accession>A0A917M8Q1</accession>
<dbReference type="PROSITE" id="PS51257">
    <property type="entry name" value="PROKAR_LIPOPROTEIN"/>
    <property type="match status" value="1"/>
</dbReference>
<evidence type="ECO:0000313" key="2">
    <source>
        <dbReference type="Proteomes" id="UP000660862"/>
    </source>
</evidence>